<name>A0A382TBC8_9ZZZZ</name>
<feature type="domain" description="Metallo-beta-lactamase" evidence="1">
    <location>
        <begin position="132"/>
        <end position="212"/>
    </location>
</feature>
<dbReference type="SUPFAM" id="SSF56281">
    <property type="entry name" value="Metallo-hydrolase/oxidoreductase"/>
    <property type="match status" value="1"/>
</dbReference>
<dbReference type="Pfam" id="PF12706">
    <property type="entry name" value="Lactamase_B_2"/>
    <property type="match status" value="1"/>
</dbReference>
<dbReference type="AlphaFoldDB" id="A0A382TBC8"/>
<dbReference type="GO" id="GO:0042781">
    <property type="term" value="F:3'-tRNA processing endoribonuclease activity"/>
    <property type="evidence" value="ECO:0007669"/>
    <property type="project" value="TreeGrafter"/>
</dbReference>
<dbReference type="InterPro" id="IPR036866">
    <property type="entry name" value="RibonucZ/Hydroxyglut_hydro"/>
</dbReference>
<evidence type="ECO:0000259" key="1">
    <source>
        <dbReference type="Pfam" id="PF12706"/>
    </source>
</evidence>
<evidence type="ECO:0000313" key="2">
    <source>
        <dbReference type="EMBL" id="SVD19346.1"/>
    </source>
</evidence>
<dbReference type="Gene3D" id="3.60.15.10">
    <property type="entry name" value="Ribonuclease Z/Hydroxyacylglutathione hydrolase-like"/>
    <property type="match status" value="1"/>
</dbReference>
<dbReference type="EMBL" id="UINC01135292">
    <property type="protein sequence ID" value="SVD19346.1"/>
    <property type="molecule type" value="Genomic_DNA"/>
</dbReference>
<feature type="non-terminal residue" evidence="2">
    <location>
        <position position="1"/>
    </location>
</feature>
<reference evidence="2" key="1">
    <citation type="submission" date="2018-05" db="EMBL/GenBank/DDBJ databases">
        <authorList>
            <person name="Lanie J.A."/>
            <person name="Ng W.-L."/>
            <person name="Kazmierczak K.M."/>
            <person name="Andrzejewski T.M."/>
            <person name="Davidsen T.M."/>
            <person name="Wayne K.J."/>
            <person name="Tettelin H."/>
            <person name="Glass J.I."/>
            <person name="Rusch D."/>
            <person name="Podicherti R."/>
            <person name="Tsui H.-C.T."/>
            <person name="Winkler M.E."/>
        </authorList>
    </citation>
    <scope>NUCLEOTIDE SEQUENCE</scope>
</reference>
<gene>
    <name evidence="2" type="ORF">METZ01_LOCUS372200</name>
</gene>
<dbReference type="InterPro" id="IPR001279">
    <property type="entry name" value="Metallo-B-lactamas"/>
</dbReference>
<dbReference type="PANTHER" id="PTHR46018">
    <property type="entry name" value="ZINC PHOSPHODIESTERASE ELAC PROTEIN 1"/>
    <property type="match status" value="1"/>
</dbReference>
<sequence>THGHLDHILGLAGLLSTLTRWEAIEHVEIWAGRSALERIRNLIFGVVFRGERAQFQIELRELEPGPILEEESFELEAFPVNHRGGHCFGFVFKEPARRPFLNEKAFELGVPHGPERRELVKGCSIQLSDGQTIDPDDVLGPTIPGTKLVHVGDAGTTDDLLEYCNKADALVIEATYLECDKLLAERFGHLTARQAAELAREANVSSLYLTHISRRYRARDVLAEAAEVFPTVVVARDLDRFQVKRIS</sequence>
<proteinExistence type="predicted"/>
<accession>A0A382TBC8</accession>
<protein>
    <recommendedName>
        <fullName evidence="1">Metallo-beta-lactamase domain-containing protein</fullName>
    </recommendedName>
</protein>
<organism evidence="2">
    <name type="scientific">marine metagenome</name>
    <dbReference type="NCBI Taxonomy" id="408172"/>
    <lineage>
        <taxon>unclassified sequences</taxon>
        <taxon>metagenomes</taxon>
        <taxon>ecological metagenomes</taxon>
    </lineage>
</organism>
<dbReference type="PANTHER" id="PTHR46018:SF7">
    <property type="entry name" value="RIBONUCLEASE Z"/>
    <property type="match status" value="1"/>
</dbReference>